<feature type="DNA-binding region" description="H-T-H motif" evidence="2">
    <location>
        <begin position="49"/>
        <end position="68"/>
    </location>
</feature>
<keyword evidence="5" id="KW-1185">Reference proteome</keyword>
<dbReference type="InterPro" id="IPR050109">
    <property type="entry name" value="HTH-type_TetR-like_transc_reg"/>
</dbReference>
<evidence type="ECO:0000313" key="4">
    <source>
        <dbReference type="EMBL" id="TQM67457.1"/>
    </source>
</evidence>
<name>A0A543IA58_9ACTN</name>
<sequence length="236" mass="25668">MSEQGRAARPYAARPYKGVPAAERRAQRRAALMEAAWDLLGTAGWRSVTVRGVSAHAGLNDRYFYESFPDVTGLLVAVVDEQAARGMAAIQAAAREAPRHMPPRTRAAVSAVFDFLAEDPRRGHVMAWEFAASPALQDRKHKIIHAIAEIFVAEVHELLDETGLPERDLRLTALTITAGLWETVASWLRGDVVTSRDHLIDYIVALLMATTALPPALNDQLSRGASGESAPALQGK</sequence>
<dbReference type="InterPro" id="IPR009057">
    <property type="entry name" value="Homeodomain-like_sf"/>
</dbReference>
<dbReference type="GO" id="GO:0000976">
    <property type="term" value="F:transcription cis-regulatory region binding"/>
    <property type="evidence" value="ECO:0007669"/>
    <property type="project" value="TreeGrafter"/>
</dbReference>
<proteinExistence type="predicted"/>
<dbReference type="Pfam" id="PF00440">
    <property type="entry name" value="TetR_N"/>
    <property type="match status" value="1"/>
</dbReference>
<gene>
    <name evidence="4" type="ORF">FHX41_1071</name>
</gene>
<evidence type="ECO:0000256" key="2">
    <source>
        <dbReference type="PROSITE-ProRule" id="PRU00335"/>
    </source>
</evidence>
<dbReference type="AlphaFoldDB" id="A0A543IA58"/>
<accession>A0A543IA58</accession>
<keyword evidence="1 2" id="KW-0238">DNA-binding</keyword>
<dbReference type="InterPro" id="IPR036271">
    <property type="entry name" value="Tet_transcr_reg_TetR-rel_C_sf"/>
</dbReference>
<dbReference type="PANTHER" id="PTHR30055:SF226">
    <property type="entry name" value="HTH-TYPE TRANSCRIPTIONAL REGULATOR PKSA"/>
    <property type="match status" value="1"/>
</dbReference>
<dbReference type="PROSITE" id="PS50977">
    <property type="entry name" value="HTH_TETR_2"/>
    <property type="match status" value="1"/>
</dbReference>
<evidence type="ECO:0000313" key="5">
    <source>
        <dbReference type="Proteomes" id="UP000316706"/>
    </source>
</evidence>
<reference evidence="4 5" key="1">
    <citation type="submission" date="2019-06" db="EMBL/GenBank/DDBJ databases">
        <title>Sequencing the genomes of 1000 actinobacteria strains.</title>
        <authorList>
            <person name="Klenk H.-P."/>
        </authorList>
    </citation>
    <scope>NUCLEOTIDE SEQUENCE [LARGE SCALE GENOMIC DNA]</scope>
    <source>
        <strain evidence="4 5">DSM 45043</strain>
    </source>
</reference>
<dbReference type="OrthoDB" id="4331447at2"/>
<dbReference type="SUPFAM" id="SSF46689">
    <property type="entry name" value="Homeodomain-like"/>
    <property type="match status" value="1"/>
</dbReference>
<dbReference type="GO" id="GO:0003700">
    <property type="term" value="F:DNA-binding transcription factor activity"/>
    <property type="evidence" value="ECO:0007669"/>
    <property type="project" value="TreeGrafter"/>
</dbReference>
<dbReference type="RefSeq" id="WP_141966450.1">
    <property type="nucleotide sequence ID" value="NZ_VFPO01000001.1"/>
</dbReference>
<dbReference type="InterPro" id="IPR001647">
    <property type="entry name" value="HTH_TetR"/>
</dbReference>
<evidence type="ECO:0000259" key="3">
    <source>
        <dbReference type="PROSITE" id="PS50977"/>
    </source>
</evidence>
<feature type="domain" description="HTH tetR-type" evidence="3">
    <location>
        <begin position="26"/>
        <end position="86"/>
    </location>
</feature>
<dbReference type="PANTHER" id="PTHR30055">
    <property type="entry name" value="HTH-TYPE TRANSCRIPTIONAL REGULATOR RUTR"/>
    <property type="match status" value="1"/>
</dbReference>
<dbReference type="EMBL" id="VFPO01000001">
    <property type="protein sequence ID" value="TQM67457.1"/>
    <property type="molecule type" value="Genomic_DNA"/>
</dbReference>
<evidence type="ECO:0000256" key="1">
    <source>
        <dbReference type="ARBA" id="ARBA00023125"/>
    </source>
</evidence>
<dbReference type="Proteomes" id="UP000316706">
    <property type="component" value="Unassembled WGS sequence"/>
</dbReference>
<dbReference type="Gene3D" id="1.10.357.10">
    <property type="entry name" value="Tetracycline Repressor, domain 2"/>
    <property type="match status" value="1"/>
</dbReference>
<organism evidence="4 5">
    <name type="scientific">Actinomadura hallensis</name>
    <dbReference type="NCBI Taxonomy" id="337895"/>
    <lineage>
        <taxon>Bacteria</taxon>
        <taxon>Bacillati</taxon>
        <taxon>Actinomycetota</taxon>
        <taxon>Actinomycetes</taxon>
        <taxon>Streptosporangiales</taxon>
        <taxon>Thermomonosporaceae</taxon>
        <taxon>Actinomadura</taxon>
    </lineage>
</organism>
<dbReference type="SUPFAM" id="SSF48498">
    <property type="entry name" value="Tetracyclin repressor-like, C-terminal domain"/>
    <property type="match status" value="1"/>
</dbReference>
<comment type="caution">
    <text evidence="4">The sequence shown here is derived from an EMBL/GenBank/DDBJ whole genome shotgun (WGS) entry which is preliminary data.</text>
</comment>
<protein>
    <submittedName>
        <fullName evidence="4">TetR family transcriptional regulator</fullName>
    </submittedName>
</protein>